<dbReference type="PANTHER" id="PTHR43373:SF1">
    <property type="entry name" value="NA(+)_H(+) ANTIPORTER SUBUNIT A"/>
    <property type="match status" value="1"/>
</dbReference>
<gene>
    <name evidence="3" type="ORF">V6M85_00905</name>
</gene>
<feature type="transmembrane region" description="Helical" evidence="1">
    <location>
        <begin position="462"/>
        <end position="479"/>
    </location>
</feature>
<feature type="transmembrane region" description="Helical" evidence="1">
    <location>
        <begin position="250"/>
        <end position="271"/>
    </location>
</feature>
<reference evidence="3 4" key="1">
    <citation type="submission" date="2024-02" db="EMBL/GenBank/DDBJ databases">
        <title>STSV induces naive adaptation in Sulfolobus.</title>
        <authorList>
            <person name="Xiang X."/>
            <person name="Song M."/>
        </authorList>
    </citation>
    <scope>NUCLEOTIDE SEQUENCE [LARGE SCALE GENOMIC DNA]</scope>
    <source>
        <strain evidence="3 4">RT2</strain>
    </source>
</reference>
<dbReference type="InterPro" id="IPR050616">
    <property type="entry name" value="CPA3_Na-H_Antiporter_A"/>
</dbReference>
<evidence type="ECO:0000313" key="3">
    <source>
        <dbReference type="EMBL" id="WWQ60670.1"/>
    </source>
</evidence>
<feature type="transmembrane region" description="Helical" evidence="1">
    <location>
        <begin position="124"/>
        <end position="145"/>
    </location>
</feature>
<keyword evidence="1" id="KW-1133">Transmembrane helix</keyword>
<feature type="transmembrane region" description="Helical" evidence="1">
    <location>
        <begin position="195"/>
        <end position="214"/>
    </location>
</feature>
<dbReference type="PANTHER" id="PTHR43373">
    <property type="entry name" value="NA(+)/H(+) ANTIPORTER SUBUNIT"/>
    <property type="match status" value="1"/>
</dbReference>
<dbReference type="InterPro" id="IPR001750">
    <property type="entry name" value="ND/Mrp_TM"/>
</dbReference>
<organism evidence="3 4">
    <name type="scientific">Sulfolobus tengchongensis</name>
    <dbReference type="NCBI Taxonomy" id="207809"/>
    <lineage>
        <taxon>Archaea</taxon>
        <taxon>Thermoproteota</taxon>
        <taxon>Thermoprotei</taxon>
        <taxon>Sulfolobales</taxon>
        <taxon>Sulfolobaceae</taxon>
        <taxon>Sulfolobus</taxon>
    </lineage>
</organism>
<dbReference type="RefSeq" id="WP_338601828.1">
    <property type="nucleotide sequence ID" value="NZ_CP146016.1"/>
</dbReference>
<evidence type="ECO:0000256" key="1">
    <source>
        <dbReference type="SAM" id="Phobius"/>
    </source>
</evidence>
<feature type="transmembrane region" description="Helical" evidence="1">
    <location>
        <begin position="220"/>
        <end position="243"/>
    </location>
</feature>
<name>A0AAX4L269_9CREN</name>
<dbReference type="Proteomes" id="UP001432202">
    <property type="component" value="Chromosome"/>
</dbReference>
<sequence length="578" mass="64196">MTIDLITLLPFSVSVLISFFNRKAGYVAALVASITFLFLSIYNYNGILSMFAIVSSLVWALTSIFSIDYDNYGKWLSPLFSLTILGMVLVLISQNYLQFLAGWEIMTIPAYVAIGLTSKEYRPAFIFMAFGEFSTILILFAFLISGTLSFTTELTPLPLILATIGFMIKMGIMPFLVTEWLPIAHGTAPSNLSSILSSTMTLMGVYGILKLALLAFNIPILFSLIILISGAFSVFFGALYGYVNENIKGILAFSTIENNGAILVGLGVYMLTKQLNIQFIENISLITVVLYAFAHSIAKTGLFLSSGFQENQSISQAKKIRAIEIGLVLLASSMSGLLPNLGGIASWLLLEDLFMLSYLLHSIISIALITVGFTIAMGEGFATALLVKYTTYTSVLKRTQLKTKKTMEIPILASGIIVFTLGFILPYLLYPYRTSVSSYGILLRSVIITEANSNTFGGISPLYIIVLISIFSLITYIAFGKPKIRRTKVWNNGADHQDEYTAFGMANNIRLMLRKILKPSEKFIPYYGLDIFWEYMYKFANYIRRFGKIFAASFINSSITWYIIYIVITLIVLVSIIT</sequence>
<feature type="domain" description="NADH:quinone oxidoreductase/Mrp antiporter transmembrane" evidence="2">
    <location>
        <begin position="93"/>
        <end position="365"/>
    </location>
</feature>
<feature type="transmembrane region" description="Helical" evidence="1">
    <location>
        <begin position="554"/>
        <end position="577"/>
    </location>
</feature>
<feature type="transmembrane region" description="Helical" evidence="1">
    <location>
        <begin position="48"/>
        <end position="68"/>
    </location>
</feature>
<feature type="transmembrane region" description="Helical" evidence="1">
    <location>
        <begin position="157"/>
        <end position="183"/>
    </location>
</feature>
<evidence type="ECO:0000259" key="2">
    <source>
        <dbReference type="Pfam" id="PF00361"/>
    </source>
</evidence>
<feature type="transmembrane region" description="Helical" evidence="1">
    <location>
        <begin position="408"/>
        <end position="430"/>
    </location>
</feature>
<feature type="transmembrane region" description="Helical" evidence="1">
    <location>
        <begin position="75"/>
        <end position="93"/>
    </location>
</feature>
<dbReference type="Pfam" id="PF00361">
    <property type="entry name" value="Proton_antipo_M"/>
    <property type="match status" value="1"/>
</dbReference>
<proteinExistence type="predicted"/>
<feature type="transmembrane region" description="Helical" evidence="1">
    <location>
        <begin position="24"/>
        <end position="42"/>
    </location>
</feature>
<keyword evidence="1" id="KW-0472">Membrane</keyword>
<accession>A0AAX4L269</accession>
<protein>
    <submittedName>
        <fullName evidence="3">Proton-conducting transporter membrane subunit</fullName>
    </submittedName>
</protein>
<keyword evidence="4" id="KW-1185">Reference proteome</keyword>
<feature type="transmembrane region" description="Helical" evidence="1">
    <location>
        <begin position="283"/>
        <end position="304"/>
    </location>
</feature>
<feature type="transmembrane region" description="Helical" evidence="1">
    <location>
        <begin position="325"/>
        <end position="350"/>
    </location>
</feature>
<dbReference type="GeneID" id="89335284"/>
<evidence type="ECO:0000313" key="4">
    <source>
        <dbReference type="Proteomes" id="UP001432202"/>
    </source>
</evidence>
<keyword evidence="1" id="KW-0812">Transmembrane</keyword>
<dbReference type="AlphaFoldDB" id="A0AAX4L269"/>
<dbReference type="EMBL" id="CP146016">
    <property type="protein sequence ID" value="WWQ60670.1"/>
    <property type="molecule type" value="Genomic_DNA"/>
</dbReference>
<feature type="transmembrane region" description="Helical" evidence="1">
    <location>
        <begin position="362"/>
        <end position="387"/>
    </location>
</feature>
<dbReference type="NCBIfam" id="NF005046">
    <property type="entry name" value="PRK06459.1"/>
    <property type="match status" value="1"/>
</dbReference>